<name>E4WQ38_OIKDI</name>
<sequence length="329" mass="38630">MEGQKRHFPITWTDRGQPLPVDEWRKHANKQVETYPKYRYTILAEDFYPEVMSIDIRVTDVVENIFIGLAESSEKKTNLWEIAIAETEKRYRKFLVAIRPRIQGKDVLQNWINSPMPSNYFTLRITMRKDTIKLEISYKDEFEDSLILFTAHCPEFKKENFKCLKCATRGKSGKFELLDIKYHPPVKEMVVGGASRYPHLHGEYTLVGYRNSHPYYKSKSDKGKYKYLQVDSDSKRWMVHHENDRVNEYFWSPPIGSLCPSHVKEWFVHVDGENKRVRPRFFIISKAKYNNEIIRVSYNAGTPRSDGGISITQLLPEENEKSSSCCVIL</sequence>
<dbReference type="InParanoid" id="E4WQ38"/>
<dbReference type="AlphaFoldDB" id="E4WQ38"/>
<evidence type="ECO:0000313" key="1">
    <source>
        <dbReference type="EMBL" id="CBY20831.1"/>
    </source>
</evidence>
<protein>
    <submittedName>
        <fullName evidence="1">Uncharacterized protein</fullName>
    </submittedName>
</protein>
<dbReference type="EMBL" id="FN653015">
    <property type="protein sequence ID" value="CBY20831.1"/>
    <property type="molecule type" value="Genomic_DNA"/>
</dbReference>
<accession>E4WQ38</accession>
<dbReference type="OrthoDB" id="10297825at2759"/>
<proteinExistence type="predicted"/>
<evidence type="ECO:0000313" key="2">
    <source>
        <dbReference type="Proteomes" id="UP000001307"/>
    </source>
</evidence>
<keyword evidence="2" id="KW-1185">Reference proteome</keyword>
<gene>
    <name evidence="1" type="ORF">GSOID_T00000837001</name>
</gene>
<dbReference type="Proteomes" id="UP000001307">
    <property type="component" value="Unassembled WGS sequence"/>
</dbReference>
<reference evidence="1" key="1">
    <citation type="journal article" date="2010" name="Science">
        <title>Plasticity of animal genome architecture unmasked by rapid evolution of a pelagic tunicate.</title>
        <authorList>
            <person name="Denoeud F."/>
            <person name="Henriet S."/>
            <person name="Mungpakdee S."/>
            <person name="Aury J.M."/>
            <person name="Da Silva C."/>
            <person name="Brinkmann H."/>
            <person name="Mikhaleva J."/>
            <person name="Olsen L.C."/>
            <person name="Jubin C."/>
            <person name="Canestro C."/>
            <person name="Bouquet J.M."/>
            <person name="Danks G."/>
            <person name="Poulain J."/>
            <person name="Campsteijn C."/>
            <person name="Adamski M."/>
            <person name="Cross I."/>
            <person name="Yadetie F."/>
            <person name="Muffato M."/>
            <person name="Louis A."/>
            <person name="Butcher S."/>
            <person name="Tsagkogeorga G."/>
            <person name="Konrad A."/>
            <person name="Singh S."/>
            <person name="Jensen M.F."/>
            <person name="Cong E.H."/>
            <person name="Eikeseth-Otteraa H."/>
            <person name="Noel B."/>
            <person name="Anthouard V."/>
            <person name="Porcel B.M."/>
            <person name="Kachouri-Lafond R."/>
            <person name="Nishino A."/>
            <person name="Ugolini M."/>
            <person name="Chourrout P."/>
            <person name="Nishida H."/>
            <person name="Aasland R."/>
            <person name="Huzurbazar S."/>
            <person name="Westhof E."/>
            <person name="Delsuc F."/>
            <person name="Lehrach H."/>
            <person name="Reinhardt R."/>
            <person name="Weissenbach J."/>
            <person name="Roy S.W."/>
            <person name="Artiguenave F."/>
            <person name="Postlethwait J.H."/>
            <person name="Manak J.R."/>
            <person name="Thompson E.M."/>
            <person name="Jaillon O."/>
            <person name="Du Pasquier L."/>
            <person name="Boudinot P."/>
            <person name="Liberles D.A."/>
            <person name="Volff J.N."/>
            <person name="Philippe H."/>
            <person name="Lenhard B."/>
            <person name="Roest Crollius H."/>
            <person name="Wincker P."/>
            <person name="Chourrout D."/>
        </authorList>
    </citation>
    <scope>NUCLEOTIDE SEQUENCE [LARGE SCALE GENOMIC DNA]</scope>
</reference>
<organism evidence="1">
    <name type="scientific">Oikopleura dioica</name>
    <name type="common">Tunicate</name>
    <dbReference type="NCBI Taxonomy" id="34765"/>
    <lineage>
        <taxon>Eukaryota</taxon>
        <taxon>Metazoa</taxon>
        <taxon>Chordata</taxon>
        <taxon>Tunicata</taxon>
        <taxon>Appendicularia</taxon>
        <taxon>Copelata</taxon>
        <taxon>Oikopleuridae</taxon>
        <taxon>Oikopleura</taxon>
    </lineage>
</organism>